<keyword evidence="3" id="KW-1185">Reference proteome</keyword>
<dbReference type="PANTHER" id="PTHR31968">
    <property type="entry name" value="SERINE/ARGININE-RELATED PROTEIN 53"/>
    <property type="match status" value="1"/>
</dbReference>
<dbReference type="InterPro" id="IPR034604">
    <property type="entry name" value="SRRP53"/>
</dbReference>
<dbReference type="AlphaFoldDB" id="A0A8C3Y7L7"/>
<name>A0A8C3Y7L7_CATUS</name>
<dbReference type="Ensembl" id="ENSCUST00005024218.1">
    <property type="protein sequence ID" value="ENSCUSP00005023381.1"/>
    <property type="gene ID" value="ENSCUSG00005014690.1"/>
</dbReference>
<dbReference type="Proteomes" id="UP000694563">
    <property type="component" value="Chromosome 10"/>
</dbReference>
<sequence length="304" mass="32707">MLEFEICFSCLSLPAFNQGALFTHRAVSKPSVNSDSLSPAGFGVFDLSQKSSGICSQGAFSTEAAGLANTSLDAENSFFSLPNPPQISLEVAFMDFAVVQLLSAWDYGMVWVGRALNPIQGQGRDTSHCPRVSQPGLGHSRDPGQPQMLWEFHPTRNSQFPKSHPSLPSPSLCPVPCPQSLPSSPGAPAGSDACPSCAEQSSLLEQVKRVKEIEAIESDAFVPQSFRSSKEVKKQEPGNVGAGNPEAAAEKEPPAANIPTAIKYQDDNSLAHPNLFLEKAEAEERWFQRLVALRQERLMGSPVA</sequence>
<evidence type="ECO:0000256" key="1">
    <source>
        <dbReference type="SAM" id="MobiDB-lite"/>
    </source>
</evidence>
<feature type="region of interest" description="Disordered" evidence="1">
    <location>
        <begin position="121"/>
        <end position="149"/>
    </location>
</feature>
<reference evidence="2" key="1">
    <citation type="submission" date="2020-10" db="EMBL/GenBank/DDBJ databases">
        <title>Catharus ustulatus (Swainson's thrush) genome, bCatUst1, primary haplotype v2.</title>
        <authorList>
            <person name="Delmore K."/>
            <person name="Vafadar M."/>
            <person name="Formenti G."/>
            <person name="Chow W."/>
            <person name="Pelan S."/>
            <person name="Howe K."/>
            <person name="Rhie A."/>
            <person name="Mountcastle J."/>
            <person name="Haase B."/>
            <person name="Fedrigo O."/>
            <person name="Jarvis E.D."/>
        </authorList>
    </citation>
    <scope>NUCLEOTIDE SEQUENCE [LARGE SCALE GENOMIC DNA]</scope>
</reference>
<evidence type="ECO:0000313" key="2">
    <source>
        <dbReference type="Ensembl" id="ENSCUSP00005023381.1"/>
    </source>
</evidence>
<protein>
    <recommendedName>
        <fullName evidence="4">Serine/Arginine-related protein 53</fullName>
    </recommendedName>
</protein>
<organism evidence="2 3">
    <name type="scientific">Catharus ustulatus</name>
    <name type="common">Russet-backed thrush</name>
    <name type="synonym">Hylocichla ustulatus</name>
    <dbReference type="NCBI Taxonomy" id="91951"/>
    <lineage>
        <taxon>Eukaryota</taxon>
        <taxon>Metazoa</taxon>
        <taxon>Chordata</taxon>
        <taxon>Craniata</taxon>
        <taxon>Vertebrata</taxon>
        <taxon>Euteleostomi</taxon>
        <taxon>Archelosauria</taxon>
        <taxon>Archosauria</taxon>
        <taxon>Dinosauria</taxon>
        <taxon>Saurischia</taxon>
        <taxon>Theropoda</taxon>
        <taxon>Coelurosauria</taxon>
        <taxon>Aves</taxon>
        <taxon>Neognathae</taxon>
        <taxon>Neoaves</taxon>
        <taxon>Telluraves</taxon>
        <taxon>Australaves</taxon>
        <taxon>Passeriformes</taxon>
        <taxon>Turdidae</taxon>
        <taxon>Catharus</taxon>
    </lineage>
</organism>
<dbReference type="GO" id="GO:0000380">
    <property type="term" value="P:alternative mRNA splicing, via spliceosome"/>
    <property type="evidence" value="ECO:0007669"/>
    <property type="project" value="InterPro"/>
</dbReference>
<feature type="region of interest" description="Disordered" evidence="1">
    <location>
        <begin position="225"/>
        <end position="261"/>
    </location>
</feature>
<evidence type="ECO:0008006" key="4">
    <source>
        <dbReference type="Google" id="ProtNLM"/>
    </source>
</evidence>
<dbReference type="PANTHER" id="PTHR31968:SF4">
    <property type="entry name" value="SERINE_ARGININE-RELATED PROTEIN 53"/>
    <property type="match status" value="1"/>
</dbReference>
<accession>A0A8C3Y7L7</accession>
<reference evidence="2" key="2">
    <citation type="submission" date="2025-08" db="UniProtKB">
        <authorList>
            <consortium name="Ensembl"/>
        </authorList>
    </citation>
    <scope>IDENTIFICATION</scope>
</reference>
<reference evidence="2" key="3">
    <citation type="submission" date="2025-09" db="UniProtKB">
        <authorList>
            <consortium name="Ensembl"/>
        </authorList>
    </citation>
    <scope>IDENTIFICATION</scope>
</reference>
<dbReference type="GO" id="GO:0005634">
    <property type="term" value="C:nucleus"/>
    <property type="evidence" value="ECO:0007669"/>
    <property type="project" value="TreeGrafter"/>
</dbReference>
<dbReference type="GO" id="GO:0005737">
    <property type="term" value="C:cytoplasm"/>
    <property type="evidence" value="ECO:0007669"/>
    <property type="project" value="TreeGrafter"/>
</dbReference>
<proteinExistence type="predicted"/>
<evidence type="ECO:0000313" key="3">
    <source>
        <dbReference type="Proteomes" id="UP000694563"/>
    </source>
</evidence>